<feature type="transmembrane region" description="Helical" evidence="1">
    <location>
        <begin position="6"/>
        <end position="24"/>
    </location>
</feature>
<keyword evidence="1" id="KW-0812">Transmembrane</keyword>
<sequence length="274" mass="31022">MYVNLSCVGSVGFPVVAFARLMYARLNLTVFFQTPNFISGLAVSLDVVNVGVSIAMLSWSLQYQILYIFCSHTAFSIYRLLPPIIWLPIVPLFRIRPDPLTLHNTAHTSTNTSTHTYTHLRTSSYYSTRVYIKQYLEHQDSATGTDAGREVLVSARDVQRDAPNKLARRHGFQMNEQTAVQRGRRRRCGGRARVRWWGAVVSCGVAAPDWWCCERSWEGGGNPCQTTPGDAVDPRCATRCLFGRVRKVSWAWERSARLLVWSMGIYWGTATVHL</sequence>
<name>A0A6A6BRL8_9PEZI</name>
<dbReference type="RefSeq" id="XP_033402441.1">
    <property type="nucleotide sequence ID" value="XM_033547045.1"/>
</dbReference>
<protein>
    <submittedName>
        <fullName evidence="2">Uncharacterized protein</fullName>
    </submittedName>
</protein>
<proteinExistence type="predicted"/>
<evidence type="ECO:0000256" key="1">
    <source>
        <dbReference type="SAM" id="Phobius"/>
    </source>
</evidence>
<dbReference type="GeneID" id="54304552"/>
<keyword evidence="1" id="KW-1133">Transmembrane helix</keyword>
<feature type="transmembrane region" description="Helical" evidence="1">
    <location>
        <begin position="65"/>
        <end position="87"/>
    </location>
</feature>
<dbReference type="EMBL" id="ML995475">
    <property type="protein sequence ID" value="KAF2146732.1"/>
    <property type="molecule type" value="Genomic_DNA"/>
</dbReference>
<reference evidence="2" key="1">
    <citation type="journal article" date="2020" name="Stud. Mycol.">
        <title>101 Dothideomycetes genomes: a test case for predicting lifestyles and emergence of pathogens.</title>
        <authorList>
            <person name="Haridas S."/>
            <person name="Albert R."/>
            <person name="Binder M."/>
            <person name="Bloem J."/>
            <person name="Labutti K."/>
            <person name="Salamov A."/>
            <person name="Andreopoulos B."/>
            <person name="Baker S."/>
            <person name="Barry K."/>
            <person name="Bills G."/>
            <person name="Bluhm B."/>
            <person name="Cannon C."/>
            <person name="Castanera R."/>
            <person name="Culley D."/>
            <person name="Daum C."/>
            <person name="Ezra D."/>
            <person name="Gonzalez J."/>
            <person name="Henrissat B."/>
            <person name="Kuo A."/>
            <person name="Liang C."/>
            <person name="Lipzen A."/>
            <person name="Lutzoni F."/>
            <person name="Magnuson J."/>
            <person name="Mondo S."/>
            <person name="Nolan M."/>
            <person name="Ohm R."/>
            <person name="Pangilinan J."/>
            <person name="Park H.-J."/>
            <person name="Ramirez L."/>
            <person name="Alfaro M."/>
            <person name="Sun H."/>
            <person name="Tritt A."/>
            <person name="Yoshinaga Y."/>
            <person name="Zwiers L.-H."/>
            <person name="Turgeon B."/>
            <person name="Goodwin S."/>
            <person name="Spatafora J."/>
            <person name="Crous P."/>
            <person name="Grigoriev I."/>
        </authorList>
    </citation>
    <scope>NUCLEOTIDE SEQUENCE</scope>
    <source>
        <strain evidence="2">CBS 121167</strain>
    </source>
</reference>
<dbReference type="Proteomes" id="UP000799438">
    <property type="component" value="Unassembled WGS sequence"/>
</dbReference>
<feature type="transmembrane region" description="Helical" evidence="1">
    <location>
        <begin position="36"/>
        <end position="59"/>
    </location>
</feature>
<accession>A0A6A6BRL8</accession>
<gene>
    <name evidence="2" type="ORF">K452DRAFT_70009</name>
</gene>
<evidence type="ECO:0000313" key="3">
    <source>
        <dbReference type="Proteomes" id="UP000799438"/>
    </source>
</evidence>
<organism evidence="2 3">
    <name type="scientific">Aplosporella prunicola CBS 121167</name>
    <dbReference type="NCBI Taxonomy" id="1176127"/>
    <lineage>
        <taxon>Eukaryota</taxon>
        <taxon>Fungi</taxon>
        <taxon>Dikarya</taxon>
        <taxon>Ascomycota</taxon>
        <taxon>Pezizomycotina</taxon>
        <taxon>Dothideomycetes</taxon>
        <taxon>Dothideomycetes incertae sedis</taxon>
        <taxon>Botryosphaeriales</taxon>
        <taxon>Aplosporellaceae</taxon>
        <taxon>Aplosporella</taxon>
    </lineage>
</organism>
<keyword evidence="3" id="KW-1185">Reference proteome</keyword>
<dbReference type="AlphaFoldDB" id="A0A6A6BRL8"/>
<keyword evidence="1" id="KW-0472">Membrane</keyword>
<evidence type="ECO:0000313" key="2">
    <source>
        <dbReference type="EMBL" id="KAF2146732.1"/>
    </source>
</evidence>